<dbReference type="InterPro" id="IPR051081">
    <property type="entry name" value="HTH_MetalResp_TranReg"/>
</dbReference>
<evidence type="ECO:0000256" key="2">
    <source>
        <dbReference type="ARBA" id="ARBA00023125"/>
    </source>
</evidence>
<feature type="region of interest" description="Disordered" evidence="4">
    <location>
        <begin position="90"/>
        <end position="116"/>
    </location>
</feature>
<accession>A0ABV8I573</accession>
<dbReference type="PRINTS" id="PR00778">
    <property type="entry name" value="HTHARSR"/>
</dbReference>
<dbReference type="InterPro" id="IPR011991">
    <property type="entry name" value="ArsR-like_HTH"/>
</dbReference>
<proteinExistence type="predicted"/>
<keyword evidence="2" id="KW-0238">DNA-binding</keyword>
<evidence type="ECO:0000256" key="3">
    <source>
        <dbReference type="ARBA" id="ARBA00023163"/>
    </source>
</evidence>
<dbReference type="Gene3D" id="1.10.10.10">
    <property type="entry name" value="Winged helix-like DNA-binding domain superfamily/Winged helix DNA-binding domain"/>
    <property type="match status" value="1"/>
</dbReference>
<keyword evidence="1" id="KW-0805">Transcription regulation</keyword>
<evidence type="ECO:0000313" key="6">
    <source>
        <dbReference type="EMBL" id="MFC4058152.1"/>
    </source>
</evidence>
<dbReference type="InterPro" id="IPR001845">
    <property type="entry name" value="HTH_ArsR_DNA-bd_dom"/>
</dbReference>
<protein>
    <submittedName>
        <fullName evidence="6">Metalloregulator ArsR/SmtB family transcription factor</fullName>
    </submittedName>
</protein>
<dbReference type="InterPro" id="IPR036390">
    <property type="entry name" value="WH_DNA-bd_sf"/>
</dbReference>
<keyword evidence="7" id="KW-1185">Reference proteome</keyword>
<dbReference type="RefSeq" id="WP_377286339.1">
    <property type="nucleotide sequence ID" value="NZ_JBHSBM010000011.1"/>
</dbReference>
<comment type="caution">
    <text evidence="6">The sequence shown here is derived from an EMBL/GenBank/DDBJ whole genome shotgun (WGS) entry which is preliminary data.</text>
</comment>
<dbReference type="PANTHER" id="PTHR33154">
    <property type="entry name" value="TRANSCRIPTIONAL REGULATOR, ARSR FAMILY"/>
    <property type="match status" value="1"/>
</dbReference>
<dbReference type="Pfam" id="PF01022">
    <property type="entry name" value="HTH_5"/>
    <property type="match status" value="1"/>
</dbReference>
<dbReference type="SUPFAM" id="SSF46785">
    <property type="entry name" value="Winged helix' DNA-binding domain"/>
    <property type="match status" value="1"/>
</dbReference>
<evidence type="ECO:0000259" key="5">
    <source>
        <dbReference type="PROSITE" id="PS50987"/>
    </source>
</evidence>
<reference evidence="7" key="1">
    <citation type="journal article" date="2019" name="Int. J. Syst. Evol. Microbiol.">
        <title>The Global Catalogue of Microorganisms (GCM) 10K type strain sequencing project: providing services to taxonomists for standard genome sequencing and annotation.</title>
        <authorList>
            <consortium name="The Broad Institute Genomics Platform"/>
            <consortium name="The Broad Institute Genome Sequencing Center for Infectious Disease"/>
            <person name="Wu L."/>
            <person name="Ma J."/>
        </authorList>
    </citation>
    <scope>NUCLEOTIDE SEQUENCE [LARGE SCALE GENOMIC DNA]</scope>
    <source>
        <strain evidence="7">TBRC 4489</strain>
    </source>
</reference>
<dbReference type="SMART" id="SM00418">
    <property type="entry name" value="HTH_ARSR"/>
    <property type="match status" value="1"/>
</dbReference>
<dbReference type="Proteomes" id="UP001595850">
    <property type="component" value="Unassembled WGS sequence"/>
</dbReference>
<evidence type="ECO:0000256" key="4">
    <source>
        <dbReference type="SAM" id="MobiDB-lite"/>
    </source>
</evidence>
<dbReference type="PROSITE" id="PS50987">
    <property type="entry name" value="HTH_ARSR_2"/>
    <property type="match status" value="1"/>
</dbReference>
<dbReference type="EMBL" id="JBHSBM010000011">
    <property type="protein sequence ID" value="MFC4058152.1"/>
    <property type="molecule type" value="Genomic_DNA"/>
</dbReference>
<keyword evidence="3" id="KW-0804">Transcription</keyword>
<dbReference type="PANTHER" id="PTHR33154:SF33">
    <property type="entry name" value="TRANSCRIPTIONAL REPRESSOR SDPR"/>
    <property type="match status" value="1"/>
</dbReference>
<dbReference type="CDD" id="cd00090">
    <property type="entry name" value="HTH_ARSR"/>
    <property type="match status" value="1"/>
</dbReference>
<dbReference type="NCBIfam" id="NF033788">
    <property type="entry name" value="HTH_metalloreg"/>
    <property type="match status" value="1"/>
</dbReference>
<organism evidence="6 7">
    <name type="scientific">Planomonospora corallina</name>
    <dbReference type="NCBI Taxonomy" id="1806052"/>
    <lineage>
        <taxon>Bacteria</taxon>
        <taxon>Bacillati</taxon>
        <taxon>Actinomycetota</taxon>
        <taxon>Actinomycetes</taxon>
        <taxon>Streptosporangiales</taxon>
        <taxon>Streptosporangiaceae</taxon>
        <taxon>Planomonospora</taxon>
    </lineage>
</organism>
<feature type="domain" description="HTH arsR-type" evidence="5">
    <location>
        <begin position="1"/>
        <end position="87"/>
    </location>
</feature>
<evidence type="ECO:0000313" key="7">
    <source>
        <dbReference type="Proteomes" id="UP001595850"/>
    </source>
</evidence>
<name>A0ABV8I573_9ACTN</name>
<dbReference type="InterPro" id="IPR036388">
    <property type="entry name" value="WH-like_DNA-bd_sf"/>
</dbReference>
<sequence length="116" mass="12449">MNGVYEALAHPTRRRILALLRQGDLPAGEIAAHFDIAKPTLSGHLRILREAGLVYGERHGTSIVYHLHLSLLEESLGALLDLFKIGQAAADDPVQPSPPSAPTGNGRTTTDDGEHL</sequence>
<gene>
    <name evidence="6" type="ORF">ACFOWE_07585</name>
</gene>
<evidence type="ECO:0000256" key="1">
    <source>
        <dbReference type="ARBA" id="ARBA00023015"/>
    </source>
</evidence>